<dbReference type="InterPro" id="IPR000909">
    <property type="entry name" value="PLipase_C_PInositol-sp_X_dom"/>
</dbReference>
<dbReference type="InterPro" id="IPR000938">
    <property type="entry name" value="CAP-Gly_domain"/>
</dbReference>
<dbReference type="SUPFAM" id="SSF74924">
    <property type="entry name" value="Cap-Gly domain"/>
    <property type="match status" value="1"/>
</dbReference>
<gene>
    <name evidence="3" type="ORF">LTR09_011048</name>
</gene>
<feature type="compositionally biased region" description="Acidic residues" evidence="1">
    <location>
        <begin position="542"/>
        <end position="553"/>
    </location>
</feature>
<dbReference type="PANTHER" id="PTHR13593">
    <property type="match status" value="1"/>
</dbReference>
<evidence type="ECO:0000256" key="1">
    <source>
        <dbReference type="SAM" id="MobiDB-lite"/>
    </source>
</evidence>
<comment type="caution">
    <text evidence="3">The sequence shown here is derived from an EMBL/GenBank/DDBJ whole genome shotgun (WGS) entry which is preliminary data.</text>
</comment>
<dbReference type="Pfam" id="PF00388">
    <property type="entry name" value="PI-PLC-X"/>
    <property type="match status" value="1"/>
</dbReference>
<dbReference type="GO" id="GO:0008081">
    <property type="term" value="F:phosphoric diester hydrolase activity"/>
    <property type="evidence" value="ECO:0007669"/>
    <property type="project" value="InterPro"/>
</dbReference>
<reference evidence="3" key="1">
    <citation type="submission" date="2023-04" db="EMBL/GenBank/DDBJ databases">
        <title>Black Yeasts Isolated from many extreme environments.</title>
        <authorList>
            <person name="Coleine C."/>
            <person name="Stajich J.E."/>
            <person name="Selbmann L."/>
        </authorList>
    </citation>
    <scope>NUCLEOTIDE SEQUENCE</scope>
    <source>
        <strain evidence="3">CCFEE 5312</strain>
    </source>
</reference>
<dbReference type="SUPFAM" id="SSF51695">
    <property type="entry name" value="PLC-like phosphodiesterases"/>
    <property type="match status" value="1"/>
</dbReference>
<accession>A0AAJ0DCK7</accession>
<dbReference type="Gene3D" id="2.30.30.190">
    <property type="entry name" value="CAP Gly-rich-like domain"/>
    <property type="match status" value="1"/>
</dbReference>
<evidence type="ECO:0000313" key="3">
    <source>
        <dbReference type="EMBL" id="KAK3047544.1"/>
    </source>
</evidence>
<feature type="region of interest" description="Disordered" evidence="1">
    <location>
        <begin position="528"/>
        <end position="553"/>
    </location>
</feature>
<evidence type="ECO:0000259" key="2">
    <source>
        <dbReference type="PROSITE" id="PS50245"/>
    </source>
</evidence>
<dbReference type="SUPFAM" id="SSF52058">
    <property type="entry name" value="L domain-like"/>
    <property type="match status" value="1"/>
</dbReference>
<dbReference type="CDD" id="cd08586">
    <property type="entry name" value="PI-PLCc_BcPLC_like"/>
    <property type="match status" value="1"/>
</dbReference>
<dbReference type="InterPro" id="IPR017946">
    <property type="entry name" value="PLC-like_Pdiesterase_TIM-brl"/>
</dbReference>
<evidence type="ECO:0000313" key="4">
    <source>
        <dbReference type="Proteomes" id="UP001271007"/>
    </source>
</evidence>
<protein>
    <recommendedName>
        <fullName evidence="2">CAP-Gly domain-containing protein</fullName>
    </recommendedName>
</protein>
<dbReference type="EMBL" id="JAWDJX010000060">
    <property type="protein sequence ID" value="KAK3047544.1"/>
    <property type="molecule type" value="Genomic_DNA"/>
</dbReference>
<sequence>MPFLLSEHNVRYFELDMSNDSDGRDHYLGERLSLKGHILTIRWIGQVADKPGIWLGVEWDEPDRGKHNGTHEGVIYFRCISKIPKCASFLRPTQAWDPSRTFLQALREKYMPEFLPTDVEIVYFNGKQAEEIGFEKFHKRQAKLRGIHVLVLDHMRVQHRHPTADDEVEIAQICADITELDLSGNLFETFEEICAMCRLLPKLRVLTLTGNRFLLGKPPPHSPESRIEGVKTLSLANTFIDDFVLDLLLSQVFPSVSTLYLTGNEYHRAPAFRLPSRITVLDLSDNGFVCLGDVAVASEEGLHALILKRNNISSVLAHPEHIIHLPVQELDLSYNKISSFAFFDTITTSGSFPALKHLRVTGNPLYKSLVSADSKPLTPEDGYMLTIARLPRLEYLNYSKITEKERLNAETYYLGQIAVELANAPEGQEERVIGQHPRYRDLCEEYGAPNFQQKPKKDAVDPNTLAARLVSVTFALANGVLPSGDEQSWTEQIPKSFSTYTILGLVGKRLKITPLGLRLVLETNERDPVGSREVYGGPEWWDSSDDEAEADGEDEWVKREVDLVAGTRALATMLKTLTVRNLTSVRLSLSSVEHFIHSASSTKSLASNLTTLVKCVIPGRKKQTNAGIPETATPTSRDEVDIELEPFRTYTTKIQIDPFQTLRLTIQGEDDSSWRVDVPTPSDASTPLVPLSTSQGYEFTAIYNDETFVLTLFDTTDMSNWMHAFPNKTPLSALSLPGTHNSPTCYPALPSVRCQAVSITKQLENGVRFLDVRVQINDVDKGANSDSMELVHSAFPISLLGSVKMKTFVEEVYDFLDEHPNETIIMSLKREGRGSGTDAIFSDRLLKYYTAARPQRWHTQFGIPTLGEVRGKIILLRRFELSETLQHDAQTKGGFGIDATNWADNTPNYLGGDIQIQDFYQVTDTENIDKKIQYVCEHYERAGAAVHPIGAPSTATEGPKQPLFINFLSASNFWKPGCWPDKIAAKMNPAITQFLCEEHDIGDQGVDAPGQEAAGDGGLGVVVCDWVGENDDWDLVRAIVGMNSRLLLRLQLQAAGNGENGDSYGAVMRMGGRAAQGWGHRGGRDARSTR</sequence>
<dbReference type="PROSITE" id="PS00845">
    <property type="entry name" value="CAP_GLY_1"/>
    <property type="match status" value="1"/>
</dbReference>
<name>A0AAJ0DCK7_9PEZI</name>
<dbReference type="InterPro" id="IPR036859">
    <property type="entry name" value="CAP-Gly_dom_sf"/>
</dbReference>
<dbReference type="AlphaFoldDB" id="A0AAJ0DCK7"/>
<dbReference type="GO" id="GO:0006629">
    <property type="term" value="P:lipid metabolic process"/>
    <property type="evidence" value="ECO:0007669"/>
    <property type="project" value="InterPro"/>
</dbReference>
<feature type="domain" description="CAP-Gly" evidence="2">
    <location>
        <begin position="45"/>
        <end position="91"/>
    </location>
</feature>
<keyword evidence="4" id="KW-1185">Reference proteome</keyword>
<dbReference type="PROSITE" id="PS50007">
    <property type="entry name" value="PIPLC_X_DOMAIN"/>
    <property type="match status" value="1"/>
</dbReference>
<dbReference type="Proteomes" id="UP001271007">
    <property type="component" value="Unassembled WGS sequence"/>
</dbReference>
<proteinExistence type="predicted"/>
<dbReference type="Gene3D" id="3.80.10.10">
    <property type="entry name" value="Ribonuclease Inhibitor"/>
    <property type="match status" value="2"/>
</dbReference>
<dbReference type="PANTHER" id="PTHR13593:SF113">
    <property type="entry name" value="SI:DKEY-266F7.9"/>
    <property type="match status" value="1"/>
</dbReference>
<dbReference type="Pfam" id="PF01302">
    <property type="entry name" value="CAP_GLY"/>
    <property type="match status" value="1"/>
</dbReference>
<dbReference type="InterPro" id="IPR051057">
    <property type="entry name" value="PI-PLC_domain"/>
</dbReference>
<dbReference type="SMART" id="SM01052">
    <property type="entry name" value="CAP_GLY"/>
    <property type="match status" value="1"/>
</dbReference>
<dbReference type="PROSITE" id="PS50245">
    <property type="entry name" value="CAP_GLY_2"/>
    <property type="match status" value="1"/>
</dbReference>
<dbReference type="SMART" id="SM00148">
    <property type="entry name" value="PLCXc"/>
    <property type="match status" value="1"/>
</dbReference>
<dbReference type="Gene3D" id="3.20.20.190">
    <property type="entry name" value="Phosphatidylinositol (PI) phosphodiesterase"/>
    <property type="match status" value="1"/>
</dbReference>
<dbReference type="InterPro" id="IPR032675">
    <property type="entry name" value="LRR_dom_sf"/>
</dbReference>
<organism evidence="3 4">
    <name type="scientific">Extremus antarcticus</name>
    <dbReference type="NCBI Taxonomy" id="702011"/>
    <lineage>
        <taxon>Eukaryota</taxon>
        <taxon>Fungi</taxon>
        <taxon>Dikarya</taxon>
        <taxon>Ascomycota</taxon>
        <taxon>Pezizomycotina</taxon>
        <taxon>Dothideomycetes</taxon>
        <taxon>Dothideomycetidae</taxon>
        <taxon>Mycosphaerellales</taxon>
        <taxon>Extremaceae</taxon>
        <taxon>Extremus</taxon>
    </lineage>
</organism>